<organism evidence="2 3">
    <name type="scientific">Coemansia interrupta</name>
    <dbReference type="NCBI Taxonomy" id="1126814"/>
    <lineage>
        <taxon>Eukaryota</taxon>
        <taxon>Fungi</taxon>
        <taxon>Fungi incertae sedis</taxon>
        <taxon>Zoopagomycota</taxon>
        <taxon>Kickxellomycotina</taxon>
        <taxon>Kickxellomycetes</taxon>
        <taxon>Kickxellales</taxon>
        <taxon>Kickxellaceae</taxon>
        <taxon>Coemansia</taxon>
    </lineage>
</organism>
<keyword evidence="1" id="KW-1133">Transmembrane helix</keyword>
<keyword evidence="1" id="KW-0812">Transmembrane</keyword>
<feature type="transmembrane region" description="Helical" evidence="1">
    <location>
        <begin position="100"/>
        <end position="124"/>
    </location>
</feature>
<evidence type="ECO:0000256" key="1">
    <source>
        <dbReference type="SAM" id="Phobius"/>
    </source>
</evidence>
<keyword evidence="1" id="KW-0472">Membrane</keyword>
<dbReference type="EMBL" id="JANBUM010000066">
    <property type="protein sequence ID" value="KAJ2786339.1"/>
    <property type="molecule type" value="Genomic_DNA"/>
</dbReference>
<feature type="transmembrane region" description="Helical" evidence="1">
    <location>
        <begin position="219"/>
        <end position="235"/>
    </location>
</feature>
<gene>
    <name evidence="2" type="ORF">GGI15_001585</name>
</gene>
<reference evidence="2" key="1">
    <citation type="submission" date="2022-07" db="EMBL/GenBank/DDBJ databases">
        <title>Phylogenomic reconstructions and comparative analyses of Kickxellomycotina fungi.</title>
        <authorList>
            <person name="Reynolds N.K."/>
            <person name="Stajich J.E."/>
            <person name="Barry K."/>
            <person name="Grigoriev I.V."/>
            <person name="Crous P."/>
            <person name="Smith M.E."/>
        </authorList>
    </citation>
    <scope>NUCLEOTIDE SEQUENCE</scope>
    <source>
        <strain evidence="2">BCRC 34489</strain>
    </source>
</reference>
<accession>A0A9W8HMH7</accession>
<feature type="transmembrane region" description="Helical" evidence="1">
    <location>
        <begin position="364"/>
        <end position="385"/>
    </location>
</feature>
<keyword evidence="3" id="KW-1185">Reference proteome</keyword>
<sequence length="468" mass="52069">MRHNSPTIQLALVAIILLLTTATRRLLNSYLLQNAPFDVNLAYDRHLPTSIIACLSGFFGILLVNLLGIRYIFLFYSLTNILYASAIIVSYRYGNPLFEGIALLIDVFGYDTGRVATLVVVLAYPKEMWKARALAAFMMLEYLSATMGNIVAIQSHDDQSERFAGAIAYLCIACLAPALTLTIAPSESVVRDDGVYLTTPETNLNTEIRETAKLFANRYMLLLIPYMFSYPFLYGASGVEFPNIESIVLYDAGKLFIVFMSQMLDAQWAGRMVRGFIGLGMLSVFFIASVSITAAIMITKYDTSGVDASWSPAKVSEYMMAEVLKERRALLLSGYFFAGTASSFIELFGYWIMGTLTNDLKSSARFVGTYHSAMAAGGLIGSQLAIHTRYNSHTKYIPMYVAISLTFVSLFCMYFVVRRIPESNDWSLDNISNSSRSSAERKSDCVSEIVTMVADVKYQHVSKTTKEQ</sequence>
<dbReference type="SUPFAM" id="SSF103473">
    <property type="entry name" value="MFS general substrate transporter"/>
    <property type="match status" value="1"/>
</dbReference>
<dbReference type="OrthoDB" id="196103at2759"/>
<evidence type="ECO:0000313" key="3">
    <source>
        <dbReference type="Proteomes" id="UP001140172"/>
    </source>
</evidence>
<feature type="transmembrane region" description="Helical" evidence="1">
    <location>
        <begin position="48"/>
        <end position="67"/>
    </location>
</feature>
<feature type="transmembrane region" description="Helical" evidence="1">
    <location>
        <begin position="74"/>
        <end position="94"/>
    </location>
</feature>
<evidence type="ECO:0000313" key="2">
    <source>
        <dbReference type="EMBL" id="KAJ2786339.1"/>
    </source>
</evidence>
<feature type="transmembrane region" description="Helical" evidence="1">
    <location>
        <begin position="163"/>
        <end position="184"/>
    </location>
</feature>
<dbReference type="Proteomes" id="UP001140172">
    <property type="component" value="Unassembled WGS sequence"/>
</dbReference>
<name>A0A9W8HMH7_9FUNG</name>
<protein>
    <submittedName>
        <fullName evidence="2">Uncharacterized protein</fullName>
    </submittedName>
</protein>
<comment type="caution">
    <text evidence="2">The sequence shown here is derived from an EMBL/GenBank/DDBJ whole genome shotgun (WGS) entry which is preliminary data.</text>
</comment>
<dbReference type="InterPro" id="IPR036259">
    <property type="entry name" value="MFS_trans_sf"/>
</dbReference>
<feature type="transmembrane region" description="Helical" evidence="1">
    <location>
        <begin position="247"/>
        <end position="264"/>
    </location>
</feature>
<feature type="transmembrane region" description="Helical" evidence="1">
    <location>
        <begin position="276"/>
        <end position="298"/>
    </location>
</feature>
<dbReference type="AlphaFoldDB" id="A0A9W8HMH7"/>
<feature type="transmembrane region" description="Helical" evidence="1">
    <location>
        <begin position="397"/>
        <end position="417"/>
    </location>
</feature>
<proteinExistence type="predicted"/>
<feature type="transmembrane region" description="Helical" evidence="1">
    <location>
        <begin position="329"/>
        <end position="352"/>
    </location>
</feature>
<feature type="transmembrane region" description="Helical" evidence="1">
    <location>
        <begin position="131"/>
        <end position="151"/>
    </location>
</feature>